<proteinExistence type="predicted"/>
<dbReference type="OrthoDB" id="3796887at2759"/>
<organism evidence="1 2">
    <name type="scientific">Ajellomyces capsulatus</name>
    <name type="common">Darling's disease fungus</name>
    <name type="synonym">Histoplasma capsulatum</name>
    <dbReference type="NCBI Taxonomy" id="5037"/>
    <lineage>
        <taxon>Eukaryota</taxon>
        <taxon>Fungi</taxon>
        <taxon>Dikarya</taxon>
        <taxon>Ascomycota</taxon>
        <taxon>Pezizomycotina</taxon>
        <taxon>Eurotiomycetes</taxon>
        <taxon>Eurotiomycetidae</taxon>
        <taxon>Onygenales</taxon>
        <taxon>Ajellomycetaceae</taxon>
        <taxon>Histoplasma</taxon>
    </lineage>
</organism>
<dbReference type="EMBL" id="JAEVHI010000008">
    <property type="protein sequence ID" value="KAG5286914.1"/>
    <property type="molecule type" value="Genomic_DNA"/>
</dbReference>
<dbReference type="VEuPathDB" id="FungiDB:I7I52_12704"/>
<dbReference type="AlphaFoldDB" id="A0A8H7Y6V2"/>
<gene>
    <name evidence="1" type="ORF">I7I52_12704</name>
</gene>
<name>A0A8H7Y6V2_AJECA</name>
<reference evidence="1 2" key="1">
    <citation type="submission" date="2021-01" db="EMBL/GenBank/DDBJ databases">
        <title>Chromosome-level genome assembly of a human fungal pathogen reveals clustering of transcriptionally co-regulated genes.</title>
        <authorList>
            <person name="Voorhies M."/>
            <person name="Cohen S."/>
            <person name="Shea T.P."/>
            <person name="Petrus S."/>
            <person name="Munoz J.F."/>
            <person name="Poplawski S."/>
            <person name="Goldman W.E."/>
            <person name="Michael T."/>
            <person name="Cuomo C.A."/>
            <person name="Sil A."/>
            <person name="Beyhan S."/>
        </authorList>
    </citation>
    <scope>NUCLEOTIDE SEQUENCE [LARGE SCALE GENOMIC DNA]</scope>
    <source>
        <strain evidence="1 2">G184AR</strain>
    </source>
</reference>
<dbReference type="SUPFAM" id="SSF50494">
    <property type="entry name" value="Trypsin-like serine proteases"/>
    <property type="match status" value="1"/>
</dbReference>
<sequence>MATVSLTQPPTFSEVARKRRLMSRSDEEIEDNIDIRIQYRTGWPKLAHLPLKTVYEGNPDAFFPDRQTHISQIITILRAQQIPISSISVVYRVPYGGDNSNKLDETTATLLITTFPDSGYNSFVATREIRKYLNSHEIHVLIEIIDERALKPSVFPILPSDKELISIWNERLKQATIDILKASCLKVVSISVFRYGLDLDPEKCPPTVMISALDAEADAWWATILPRIRSICQPAFDATVIYGDQITMGSNELDMNTMERPFATFDFSNLTTIKMGASCGPIGGTWTGSMGGLVRLEKDGEDMGVFGLSNHHVVRSDSLEAVTENNTPLRPTHSSVKSMSFLITSPSDRDTDLILQTTEAGVDELKKVLKGRPGTLGLEAMAEMGDFSKAKSLEAVQDRLARAEHRALTIKDANRVLGSVYATSGFRFLSTQEGNYALDWSLTKILPSRSFDDTPSVGAPHQLLESMSNAKSFTDKIHGGLTVAKFGRSTGWTEGNVSAIETVFLKGESKYTHDVLAWPVAPLHRHKYDFATPGDSGAVVVVSDEFAVDCGCWVGLLFAANLAAGTGFFVPMSLVLKDISEITGCQVVQPSKCAFDDI</sequence>
<dbReference type="InterPro" id="IPR009003">
    <property type="entry name" value="Peptidase_S1_PA"/>
</dbReference>
<dbReference type="Proteomes" id="UP000670092">
    <property type="component" value="Unassembled WGS sequence"/>
</dbReference>
<evidence type="ECO:0000313" key="1">
    <source>
        <dbReference type="EMBL" id="KAG5286914.1"/>
    </source>
</evidence>
<evidence type="ECO:0000313" key="2">
    <source>
        <dbReference type="Proteomes" id="UP000670092"/>
    </source>
</evidence>
<accession>A0A8H7Y6V2</accession>
<protein>
    <submittedName>
        <fullName evidence="1">Uncharacterized protein</fullName>
    </submittedName>
</protein>
<comment type="caution">
    <text evidence="1">The sequence shown here is derived from an EMBL/GenBank/DDBJ whole genome shotgun (WGS) entry which is preliminary data.</text>
</comment>